<comment type="caution">
    <text evidence="1">The sequence shown here is derived from an EMBL/GenBank/DDBJ whole genome shotgun (WGS) entry which is preliminary data.</text>
</comment>
<evidence type="ECO:0000313" key="1">
    <source>
        <dbReference type="EMBL" id="EJR42710.1"/>
    </source>
</evidence>
<dbReference type="Proteomes" id="UP000006976">
    <property type="component" value="Unassembled WGS sequence"/>
</dbReference>
<name>A0ABC9R5J7_BACMY</name>
<dbReference type="AlphaFoldDB" id="A0ABC9R5J7"/>
<reference evidence="1 2" key="1">
    <citation type="submission" date="2012-04" db="EMBL/GenBank/DDBJ databases">
        <title>The Genome Sequence of Bacillus cereus VD078.</title>
        <authorList>
            <consortium name="The Broad Institute Genome Sequencing Platform"/>
            <consortium name="The Broad Institute Genome Sequencing Center for Infectious Disease"/>
            <person name="Feldgarden M."/>
            <person name="Van der Auwera G.A."/>
            <person name="Mahillon J."/>
            <person name="Duprez V."/>
            <person name="Timmery S."/>
            <person name="Mattelet C."/>
            <person name="Dierick K."/>
            <person name="Sun M."/>
            <person name="Yu Z."/>
            <person name="Zhu L."/>
            <person name="Hu X."/>
            <person name="Shank E.B."/>
            <person name="Swiecicka I."/>
            <person name="Hansen B.M."/>
            <person name="Andrup L."/>
            <person name="Young S.K."/>
            <person name="Zeng Q."/>
            <person name="Gargeya S."/>
            <person name="Fitzgerald M."/>
            <person name="Haas B."/>
            <person name="Abouelleil A."/>
            <person name="Alvarado L."/>
            <person name="Arachchi H.M."/>
            <person name="Berlin A."/>
            <person name="Chapman S.B."/>
            <person name="Goldberg J."/>
            <person name="Griggs A."/>
            <person name="Gujja S."/>
            <person name="Hansen M."/>
            <person name="Howarth C."/>
            <person name="Imamovic A."/>
            <person name="Larimer J."/>
            <person name="McCowen C."/>
            <person name="Montmayeur A."/>
            <person name="Murphy C."/>
            <person name="Neiman D."/>
            <person name="Pearson M."/>
            <person name="Priest M."/>
            <person name="Roberts A."/>
            <person name="Saif S."/>
            <person name="Shea T."/>
            <person name="Sisk P."/>
            <person name="Sykes S."/>
            <person name="Wortman J."/>
            <person name="Nusbaum C."/>
            <person name="Birren B."/>
        </authorList>
    </citation>
    <scope>NUCLEOTIDE SEQUENCE [LARGE SCALE GENOMIC DNA]</scope>
    <source>
        <strain evidence="1 2">VD078</strain>
    </source>
</reference>
<accession>A0ABC9R5J7</accession>
<proteinExistence type="predicted"/>
<organism evidence="1 2">
    <name type="scientific">Bacillus mycoides</name>
    <dbReference type="NCBI Taxonomy" id="1405"/>
    <lineage>
        <taxon>Bacteria</taxon>
        <taxon>Bacillati</taxon>
        <taxon>Bacillota</taxon>
        <taxon>Bacilli</taxon>
        <taxon>Bacillales</taxon>
        <taxon>Bacillaceae</taxon>
        <taxon>Bacillus</taxon>
        <taxon>Bacillus cereus group</taxon>
    </lineage>
</organism>
<evidence type="ECO:0000313" key="2">
    <source>
        <dbReference type="Proteomes" id="UP000006976"/>
    </source>
</evidence>
<gene>
    <name evidence="1" type="ORF">III_02062</name>
</gene>
<dbReference type="EMBL" id="AHEV01000011">
    <property type="protein sequence ID" value="EJR42710.1"/>
    <property type="molecule type" value="Genomic_DNA"/>
</dbReference>
<protein>
    <submittedName>
        <fullName evidence="1">Uncharacterized protein</fullName>
    </submittedName>
</protein>
<sequence length="43" mass="4920">MPVTPIQIPSKNILFTTATLNALLVITPTQKRHELIFVHVFLY</sequence>